<keyword evidence="1" id="KW-0472">Membrane</keyword>
<name>A0ABS0WMK5_9FLAO</name>
<organism evidence="2 3">
    <name type="scientific">Aureibaculum flavum</name>
    <dbReference type="NCBI Taxonomy" id="2795986"/>
    <lineage>
        <taxon>Bacteria</taxon>
        <taxon>Pseudomonadati</taxon>
        <taxon>Bacteroidota</taxon>
        <taxon>Flavobacteriia</taxon>
        <taxon>Flavobacteriales</taxon>
        <taxon>Flavobacteriaceae</taxon>
        <taxon>Aureibaculum</taxon>
    </lineage>
</organism>
<evidence type="ECO:0000256" key="1">
    <source>
        <dbReference type="SAM" id="Phobius"/>
    </source>
</evidence>
<gene>
    <name evidence="2" type="ORF">JBL43_02915</name>
</gene>
<keyword evidence="1" id="KW-1133">Transmembrane helix</keyword>
<proteinExistence type="predicted"/>
<dbReference type="Proteomes" id="UP000623301">
    <property type="component" value="Unassembled WGS sequence"/>
</dbReference>
<reference evidence="2 3" key="1">
    <citation type="submission" date="2020-12" db="EMBL/GenBank/DDBJ databases">
        <title>Aureibaculum luteum sp. nov. and Aureibaculum flavum sp. nov., novel members of the family Flavobacteriaceae isolated from Antarctic intertidal sediments.</title>
        <authorList>
            <person name="He X."/>
            <person name="Zhang X."/>
        </authorList>
    </citation>
    <scope>NUCLEOTIDE SEQUENCE [LARGE SCALE GENOMIC DNA]</scope>
    <source>
        <strain evidence="2 3">A20</strain>
    </source>
</reference>
<protein>
    <recommendedName>
        <fullName evidence="4">Serine hydroxymethyltransferase</fullName>
    </recommendedName>
</protein>
<dbReference type="RefSeq" id="WP_175418937.1">
    <property type="nucleotide sequence ID" value="NZ_JAEHFJ010000001.1"/>
</dbReference>
<comment type="caution">
    <text evidence="2">The sequence shown here is derived from an EMBL/GenBank/DDBJ whole genome shotgun (WGS) entry which is preliminary data.</text>
</comment>
<evidence type="ECO:0008006" key="4">
    <source>
        <dbReference type="Google" id="ProtNLM"/>
    </source>
</evidence>
<evidence type="ECO:0000313" key="2">
    <source>
        <dbReference type="EMBL" id="MBJ2173174.1"/>
    </source>
</evidence>
<evidence type="ECO:0000313" key="3">
    <source>
        <dbReference type="Proteomes" id="UP000623301"/>
    </source>
</evidence>
<keyword evidence="1" id="KW-0812">Transmembrane</keyword>
<feature type="transmembrane region" description="Helical" evidence="1">
    <location>
        <begin position="6"/>
        <end position="36"/>
    </location>
</feature>
<accession>A0ABS0WMK5</accession>
<sequence length="54" mass="6525">MEFQQFIGFLIFLGVFTMGFWLLIFSLTFIVPYWLFGTIMENIKLKREAKKNKK</sequence>
<dbReference type="EMBL" id="JAEHFJ010000001">
    <property type="protein sequence ID" value="MBJ2173174.1"/>
    <property type="molecule type" value="Genomic_DNA"/>
</dbReference>
<keyword evidence="3" id="KW-1185">Reference proteome</keyword>